<reference evidence="3" key="1">
    <citation type="submission" date="2018-12" db="EMBL/GenBank/DDBJ databases">
        <title>A new species of lactobacillus.</title>
        <authorList>
            <person name="Jian Y."/>
            <person name="Xin L."/>
            <person name="Hong Z.J."/>
            <person name="Ming L.Z."/>
            <person name="Hong X.Z."/>
        </authorList>
    </citation>
    <scope>NUCLEOTIDE SEQUENCE [LARGE SCALE GENOMIC DNA]</scope>
    <source>
        <strain evidence="3">HSLZ-75</strain>
    </source>
</reference>
<proteinExistence type="predicted"/>
<protein>
    <submittedName>
        <fullName evidence="2">Uncharacterized protein</fullName>
    </submittedName>
</protein>
<name>A0A4P6ZKV7_9LACO</name>
<keyword evidence="3" id="KW-1185">Reference proteome</keyword>
<evidence type="ECO:0000313" key="2">
    <source>
        <dbReference type="EMBL" id="QBP18396.1"/>
    </source>
</evidence>
<sequence>MMVLTKKDIEDLFNKEQGQYKKDVSEAKSLDKAKAAHKDSDTQDKELDKDDLFIHTMKQMKNDVSDPDISNDSEVFDEDKENIDRASK</sequence>
<organism evidence="2 3">
    <name type="scientific">Acetilactobacillus jinshanensis</name>
    <dbReference type="NCBI Taxonomy" id="1720083"/>
    <lineage>
        <taxon>Bacteria</taxon>
        <taxon>Bacillati</taxon>
        <taxon>Bacillota</taxon>
        <taxon>Bacilli</taxon>
        <taxon>Lactobacillales</taxon>
        <taxon>Lactobacillaceae</taxon>
        <taxon>Acetilactobacillus</taxon>
    </lineage>
</organism>
<gene>
    <name evidence="2" type="ORF">ELX58_04435</name>
</gene>
<dbReference type="RefSeq" id="WP_133441955.1">
    <property type="nucleotide sequence ID" value="NZ_CP034726.1"/>
</dbReference>
<accession>A0A4P6ZKV7</accession>
<feature type="region of interest" description="Disordered" evidence="1">
    <location>
        <begin position="20"/>
        <end position="88"/>
    </location>
</feature>
<evidence type="ECO:0000313" key="3">
    <source>
        <dbReference type="Proteomes" id="UP000294321"/>
    </source>
</evidence>
<feature type="compositionally biased region" description="Acidic residues" evidence="1">
    <location>
        <begin position="65"/>
        <end position="81"/>
    </location>
</feature>
<evidence type="ECO:0000256" key="1">
    <source>
        <dbReference type="SAM" id="MobiDB-lite"/>
    </source>
</evidence>
<dbReference type="Proteomes" id="UP000294321">
    <property type="component" value="Chromosome"/>
</dbReference>
<dbReference type="AlphaFoldDB" id="A0A4P6ZKV7"/>
<dbReference type="EMBL" id="CP034726">
    <property type="protein sequence ID" value="QBP18396.1"/>
    <property type="molecule type" value="Genomic_DNA"/>
</dbReference>
<feature type="compositionally biased region" description="Basic and acidic residues" evidence="1">
    <location>
        <begin position="20"/>
        <end position="53"/>
    </location>
</feature>
<dbReference type="KEGG" id="lji:ELX58_04435"/>